<dbReference type="Proteomes" id="UP001200761">
    <property type="component" value="Segment"/>
</dbReference>
<dbReference type="KEGG" id="vg:77954683"/>
<organism evidence="1 2">
    <name type="scientific">Arthrobacter phage Crewmate</name>
    <dbReference type="NCBI Taxonomy" id="2832317"/>
    <lineage>
        <taxon>Viruses</taxon>
        <taxon>Duplodnaviria</taxon>
        <taxon>Heunggongvirae</taxon>
        <taxon>Uroviricota</taxon>
        <taxon>Caudoviricetes</taxon>
        <taxon>Casidaviridae</taxon>
        <taxon>Manhattanvirus</taxon>
        <taxon>Manhattanvirus crewmate</taxon>
    </lineage>
</organism>
<evidence type="ECO:0000313" key="1">
    <source>
        <dbReference type="EMBL" id="UIW13290.1"/>
    </source>
</evidence>
<dbReference type="EMBL" id="OL549189">
    <property type="protein sequence ID" value="UIW13290.1"/>
    <property type="molecule type" value="Genomic_DNA"/>
</dbReference>
<accession>A0AA49B4D7</accession>
<reference evidence="1" key="1">
    <citation type="submission" date="2021-11" db="EMBL/GenBank/DDBJ databases">
        <authorList>
            <person name="Furlong K.P."/>
            <person name="Ghanmi N."/>
            <person name="Islam M.S."/>
            <person name="Jung D."/>
            <person name="Madani M.T."/>
            <person name="Petrova A."/>
            <person name="Ristovski M."/>
            <person name="Salikini A."/>
            <person name="Uppal M."/>
            <person name="Tran A."/>
            <person name="Tremblay V."/>
            <person name="Williams E."/>
            <person name="Giles L."/>
            <person name="McCarthy L."/>
            <person name="Wheaton K.A."/>
            <person name="Chan K."/>
            <person name="Rudner A.D."/>
            <person name="Beyer A.R."/>
            <person name="Chong R.A."/>
            <person name="Edgington N.P."/>
            <person name="Freise A.C."/>
            <person name="Garcia Costas A.M."/>
            <person name="Gibb B.P."/>
            <person name="Klyczek K.K."/>
            <person name="Swerdlow S.J."/>
            <person name="Garlena R.A."/>
            <person name="Russell D.A."/>
            <person name="Jacobs-Sera D."/>
            <person name="Hatfull G.F."/>
        </authorList>
    </citation>
    <scope>NUCLEOTIDE SEQUENCE</scope>
</reference>
<protein>
    <submittedName>
        <fullName evidence="1">Uncharacterized protein</fullName>
    </submittedName>
</protein>
<dbReference type="RefSeq" id="YP_010678289.1">
    <property type="nucleotide sequence ID" value="NC_071033.1"/>
</dbReference>
<name>A0AA49B4D7_9CAUD</name>
<gene>
    <name evidence="1" type="primary">38</name>
    <name evidence="1" type="ORF">SEA_CREWMATE_38</name>
</gene>
<keyword evidence="2" id="KW-1185">Reference proteome</keyword>
<dbReference type="GeneID" id="77954683"/>
<sequence>MSGKIESVSTRQTVAVEVDGRTRFVSAELRLLWPASATNEEIDTAIYRAVTVARDRVASRRPT</sequence>
<proteinExistence type="predicted"/>
<evidence type="ECO:0000313" key="2">
    <source>
        <dbReference type="Proteomes" id="UP001200761"/>
    </source>
</evidence>